<dbReference type="PANTHER" id="PTHR37733">
    <property type="entry name" value="SMAD/FHA DOMAIN-CONTAINING PROTEIN"/>
    <property type="match status" value="1"/>
</dbReference>
<dbReference type="eggNOG" id="ENOG502RYC4">
    <property type="taxonomic scope" value="Eukaryota"/>
</dbReference>
<feature type="compositionally biased region" description="Acidic residues" evidence="1">
    <location>
        <begin position="304"/>
        <end position="322"/>
    </location>
</feature>
<dbReference type="KEGG" id="bdi:100831195"/>
<dbReference type="AlphaFoldDB" id="I1GXX2"/>
<dbReference type="Gramene" id="KQK17947">
    <property type="protein sequence ID" value="KQK17947"/>
    <property type="gene ID" value="BRADI_1g37710v3"/>
</dbReference>
<accession>I1GXX2</accession>
<dbReference type="STRING" id="15368.I1GXX2"/>
<dbReference type="Gramene" id="PNT75760">
    <property type="protein sequence ID" value="PNT75760"/>
    <property type="gene ID" value="BRADI_1g37710v3"/>
</dbReference>
<dbReference type="HOGENOM" id="CLU_073454_0_0_1"/>
<dbReference type="OrthoDB" id="688570at2759"/>
<feature type="compositionally biased region" description="Basic and acidic residues" evidence="1">
    <location>
        <begin position="285"/>
        <end position="303"/>
    </location>
</feature>
<dbReference type="OMA" id="MGHEFDS"/>
<evidence type="ECO:0000256" key="1">
    <source>
        <dbReference type="SAM" id="MobiDB-lite"/>
    </source>
</evidence>
<evidence type="ECO:0000313" key="4">
    <source>
        <dbReference type="Proteomes" id="UP000008810"/>
    </source>
</evidence>
<dbReference type="EMBL" id="CM000880">
    <property type="protein sequence ID" value="KQK17947.1"/>
    <property type="molecule type" value="Genomic_DNA"/>
</dbReference>
<feature type="compositionally biased region" description="Acidic residues" evidence="1">
    <location>
        <begin position="329"/>
        <end position="355"/>
    </location>
</feature>
<protein>
    <recommendedName>
        <fullName evidence="5">FHA domain-containing protein</fullName>
    </recommendedName>
</protein>
<sequence>MELELEAGDGGATRVIALSSESPATDLGRGDLALAPTSPTYRTVPRRHVSLRLLGGRDPRVAFEVVGRNPVAVRSAVGGDKVYRCGEAGELREGDLLSLSLKAPLFWKVRRTGGQAAAAADADPEVDTAVLDAVARREKRTRERKERERGAVEEAMEVTEEEETPAAGDEEFNAELEDSKIDLASIDPVREFRFLSVGHEFDNYPKGRIRPPKDWNWFLEEISKSCNDEDDDDIIKPGRKSRGSSSGNKKKKEGDDEEWTGESEDDKDSLPTGPSLKRPTKYVTRSKDPKKSCKENSKVKTENDDAADEEDEMDEEDDEDETLGGFIVTEEDEAMEGLNDEQEEEEEFDDEDDDD</sequence>
<evidence type="ECO:0008006" key="5">
    <source>
        <dbReference type="Google" id="ProtNLM"/>
    </source>
</evidence>
<reference evidence="2 3" key="1">
    <citation type="journal article" date="2010" name="Nature">
        <title>Genome sequencing and analysis of the model grass Brachypodium distachyon.</title>
        <authorList>
            <consortium name="International Brachypodium Initiative"/>
        </authorList>
    </citation>
    <scope>NUCLEOTIDE SEQUENCE [LARGE SCALE GENOMIC DNA]</scope>
    <source>
        <strain evidence="2">Bd21</strain>
        <strain evidence="3">cv. Bd21</strain>
    </source>
</reference>
<reference evidence="2" key="2">
    <citation type="submission" date="2017-06" db="EMBL/GenBank/DDBJ databases">
        <title>WGS assembly of Brachypodium distachyon.</title>
        <authorList>
            <consortium name="The International Brachypodium Initiative"/>
            <person name="Lucas S."/>
            <person name="Harmon-Smith M."/>
            <person name="Lail K."/>
            <person name="Tice H."/>
            <person name="Grimwood J."/>
            <person name="Bruce D."/>
            <person name="Barry K."/>
            <person name="Shu S."/>
            <person name="Lindquist E."/>
            <person name="Wang M."/>
            <person name="Pitluck S."/>
            <person name="Vogel J.P."/>
            <person name="Garvin D.F."/>
            <person name="Mockler T.C."/>
            <person name="Schmutz J."/>
            <person name="Rokhsar D."/>
            <person name="Bevan M.W."/>
        </authorList>
    </citation>
    <scope>NUCLEOTIDE SEQUENCE</scope>
    <source>
        <strain evidence="2">Bd21</strain>
    </source>
</reference>
<gene>
    <name evidence="3" type="primary">LOC100831195</name>
    <name evidence="2" type="ORF">BRADI_1g37710v3</name>
</gene>
<name>I1GXX2_BRADI</name>
<dbReference type="EnsemblPlants" id="PNT75760">
    <property type="protein sequence ID" value="PNT75760"/>
    <property type="gene ID" value="BRADI_1g37710v3"/>
</dbReference>
<dbReference type="GeneID" id="100831195"/>
<feature type="compositionally biased region" description="Basic and acidic residues" evidence="1">
    <location>
        <begin position="138"/>
        <end position="152"/>
    </location>
</feature>
<dbReference type="PANTHER" id="PTHR37733:SF1">
    <property type="entry name" value="SMAD_FHA DOMAIN-CONTAINING PROTEIN"/>
    <property type="match status" value="1"/>
</dbReference>
<feature type="region of interest" description="Disordered" evidence="1">
    <location>
        <begin position="226"/>
        <end position="355"/>
    </location>
</feature>
<dbReference type="Proteomes" id="UP000008810">
    <property type="component" value="Chromosome 1"/>
</dbReference>
<feature type="region of interest" description="Disordered" evidence="1">
    <location>
        <begin position="138"/>
        <end position="171"/>
    </location>
</feature>
<organism evidence="3">
    <name type="scientific">Brachypodium distachyon</name>
    <name type="common">Purple false brome</name>
    <name type="synonym">Trachynia distachya</name>
    <dbReference type="NCBI Taxonomy" id="15368"/>
    <lineage>
        <taxon>Eukaryota</taxon>
        <taxon>Viridiplantae</taxon>
        <taxon>Streptophyta</taxon>
        <taxon>Embryophyta</taxon>
        <taxon>Tracheophyta</taxon>
        <taxon>Spermatophyta</taxon>
        <taxon>Magnoliopsida</taxon>
        <taxon>Liliopsida</taxon>
        <taxon>Poales</taxon>
        <taxon>Poaceae</taxon>
        <taxon>BOP clade</taxon>
        <taxon>Pooideae</taxon>
        <taxon>Stipodae</taxon>
        <taxon>Brachypodieae</taxon>
        <taxon>Brachypodium</taxon>
    </lineage>
</organism>
<dbReference type="RefSeq" id="XP_003560651.1">
    <property type="nucleotide sequence ID" value="XM_003560603.4"/>
</dbReference>
<proteinExistence type="predicted"/>
<dbReference type="EMBL" id="CM000880">
    <property type="protein sequence ID" value="PNT75760.1"/>
    <property type="molecule type" value="Genomic_DNA"/>
</dbReference>
<keyword evidence="4" id="KW-1185">Reference proteome</keyword>
<dbReference type="EnsemblPlants" id="KQK17947">
    <property type="protein sequence ID" value="KQK17947"/>
    <property type="gene ID" value="BRADI_1g37710v3"/>
</dbReference>
<dbReference type="CDD" id="cd22671">
    <property type="entry name" value="FHA_APTX-like"/>
    <property type="match status" value="1"/>
</dbReference>
<evidence type="ECO:0000313" key="2">
    <source>
        <dbReference type="EMBL" id="KQK17947.1"/>
    </source>
</evidence>
<evidence type="ECO:0000313" key="3">
    <source>
        <dbReference type="EnsemblPlants" id="PNT75760"/>
    </source>
</evidence>
<feature type="compositionally biased region" description="Acidic residues" evidence="1">
    <location>
        <begin position="255"/>
        <end position="267"/>
    </location>
</feature>
<reference evidence="3" key="3">
    <citation type="submission" date="2018-08" db="UniProtKB">
        <authorList>
            <consortium name="EnsemblPlants"/>
        </authorList>
    </citation>
    <scope>IDENTIFICATION</scope>
    <source>
        <strain evidence="3">cv. Bd21</strain>
    </source>
</reference>
<feature type="compositionally biased region" description="Acidic residues" evidence="1">
    <location>
        <begin position="154"/>
        <end position="171"/>
    </location>
</feature>